<dbReference type="InterPro" id="IPR015366">
    <property type="entry name" value="S53_propep"/>
</dbReference>
<dbReference type="KEGG" id="glj:GKIL_1941"/>
<comment type="cofactor">
    <cofactor evidence="1">
        <name>Ca(2+)</name>
        <dbReference type="ChEBI" id="CHEBI:29108"/>
    </cofactor>
</comment>
<evidence type="ECO:0000256" key="3">
    <source>
        <dbReference type="ARBA" id="ARBA00022723"/>
    </source>
</evidence>
<feature type="chain" id="PRO_5004663953" evidence="8">
    <location>
        <begin position="30"/>
        <end position="558"/>
    </location>
</feature>
<dbReference type="CDD" id="cd11377">
    <property type="entry name" value="Pro-peptidase_S53"/>
    <property type="match status" value="1"/>
</dbReference>
<dbReference type="PANTHER" id="PTHR14218">
    <property type="entry name" value="PROTEASE S8 TRIPEPTIDYL PEPTIDASE I CLN2"/>
    <property type="match status" value="1"/>
</dbReference>
<dbReference type="PANTHER" id="PTHR14218:SF15">
    <property type="entry name" value="TRIPEPTIDYL-PEPTIDASE 1"/>
    <property type="match status" value="1"/>
</dbReference>
<evidence type="ECO:0000259" key="9">
    <source>
        <dbReference type="PROSITE" id="PS51695"/>
    </source>
</evidence>
<dbReference type="GO" id="GO:0004252">
    <property type="term" value="F:serine-type endopeptidase activity"/>
    <property type="evidence" value="ECO:0007669"/>
    <property type="project" value="InterPro"/>
</dbReference>
<evidence type="ECO:0000256" key="2">
    <source>
        <dbReference type="ARBA" id="ARBA00022670"/>
    </source>
</evidence>
<dbReference type="MEROPS" id="S53.008"/>
<dbReference type="GO" id="GO:0008240">
    <property type="term" value="F:tripeptidyl-peptidase activity"/>
    <property type="evidence" value="ECO:0007669"/>
    <property type="project" value="TreeGrafter"/>
</dbReference>
<dbReference type="InterPro" id="IPR036852">
    <property type="entry name" value="Peptidase_S8/S53_dom_sf"/>
</dbReference>
<reference evidence="10 11" key="1">
    <citation type="journal article" date="2013" name="PLoS ONE">
        <title>Cultivation and Complete Genome Sequencing of Gloeobacter kilaueensis sp. nov., from a Lava Cave in Kilauea Caldera, Hawai'i.</title>
        <authorList>
            <person name="Saw J.H."/>
            <person name="Schatz M."/>
            <person name="Brown M.V."/>
            <person name="Kunkel D.D."/>
            <person name="Foster J.S."/>
            <person name="Shick H."/>
            <person name="Christensen S."/>
            <person name="Hou S."/>
            <person name="Wan X."/>
            <person name="Donachie S.P."/>
        </authorList>
    </citation>
    <scope>NUCLEOTIDE SEQUENCE [LARGE SCALE GENOMIC DNA]</scope>
    <source>
        <strain evidence="11">JS</strain>
    </source>
</reference>
<dbReference type="CDD" id="cd04056">
    <property type="entry name" value="Peptidases_S53"/>
    <property type="match status" value="1"/>
</dbReference>
<keyword evidence="5" id="KW-0720">Serine protease</keyword>
<dbReference type="PROSITE" id="PS51695">
    <property type="entry name" value="SEDOLISIN"/>
    <property type="match status" value="1"/>
</dbReference>
<dbReference type="Proteomes" id="UP000017396">
    <property type="component" value="Chromosome"/>
</dbReference>
<keyword evidence="3" id="KW-0479">Metal-binding</keyword>
<keyword evidence="7" id="KW-0865">Zymogen</keyword>
<dbReference type="RefSeq" id="WP_023173311.1">
    <property type="nucleotide sequence ID" value="NC_022600.1"/>
</dbReference>
<dbReference type="PROSITE" id="PS00138">
    <property type="entry name" value="SUBTILASE_SER"/>
    <property type="match status" value="1"/>
</dbReference>
<dbReference type="InterPro" id="IPR050819">
    <property type="entry name" value="Tripeptidyl-peptidase_I"/>
</dbReference>
<sequence>MYTLKRLFAPGVPVLLASAIVLTAQSAQAAPSRTVFSNSFKPLVSEARVLGAADAQAGVKFQLALKMRDFAGLERRIAAGEVIAPAELEAKYYPLAADYRTLTDWVRSQGLTVERTYNNRLTLEVRGSVAQVRSALGVDFVRIQFRGQPFISTRTAPSLPAGFERFVLSFSGLQPANEWLVPLISDGTPIPNSPTSPFKPPYSTNDLLTAYSANNLAYNGAGQKIAILGSLFAKDSDLTSFWSANGVPQSSANVEKVAVSSNIPNPRCTRSISSTNCTYLSEANLDAEWASGTATGAVIRQYAVGIPAQISSFISLFSTGLQAIINDLPSQPTLRVLTISYGYCESALPSSQLQSASQLFATLASQGVTTFTSSGDSGSTANGCSTTATQYFAVDPNLAGVGGTSLRLNTNGTISSETAWSGSGGGLSTIYTRPSWQVGSGVPSGTARAVPDVALVADPNTGAYTVVGGKTYQFGGTSLSSPIWAGYAAIINQGRAAAGKGSLGLLGPRVYPLLGTSNFRDITSGSIGAYSAGPGYDLATGIGVPVVNQLLNTLVSAP</sequence>
<organism evidence="10 11">
    <name type="scientific">Gloeobacter kilaueensis (strain ATCC BAA-2537 / CCAP 1431/1 / ULC 316 / JS1)</name>
    <dbReference type="NCBI Taxonomy" id="1183438"/>
    <lineage>
        <taxon>Bacteria</taxon>
        <taxon>Bacillati</taxon>
        <taxon>Cyanobacteriota</taxon>
        <taxon>Cyanophyceae</taxon>
        <taxon>Gloeobacterales</taxon>
        <taxon>Gloeobacteraceae</taxon>
        <taxon>Gloeobacter</taxon>
    </lineage>
</organism>
<dbReference type="OrthoDB" id="9798386at2"/>
<gene>
    <name evidence="10" type="ORF">GKIL_1941</name>
</gene>
<evidence type="ECO:0000313" key="11">
    <source>
        <dbReference type="Proteomes" id="UP000017396"/>
    </source>
</evidence>
<feature type="signal peptide" evidence="8">
    <location>
        <begin position="1"/>
        <end position="29"/>
    </location>
</feature>
<dbReference type="InterPro" id="IPR023828">
    <property type="entry name" value="Peptidase_S8_Ser-AS"/>
</dbReference>
<keyword evidence="2" id="KW-0645">Protease</keyword>
<keyword evidence="4" id="KW-0378">Hydrolase</keyword>
<dbReference type="Gene3D" id="3.40.50.200">
    <property type="entry name" value="Peptidase S8/S53 domain"/>
    <property type="match status" value="1"/>
</dbReference>
<accession>U5QGS8</accession>
<evidence type="ECO:0000256" key="6">
    <source>
        <dbReference type="ARBA" id="ARBA00022837"/>
    </source>
</evidence>
<evidence type="ECO:0000256" key="4">
    <source>
        <dbReference type="ARBA" id="ARBA00022801"/>
    </source>
</evidence>
<evidence type="ECO:0000256" key="5">
    <source>
        <dbReference type="ARBA" id="ARBA00022825"/>
    </source>
</evidence>
<dbReference type="HOGENOM" id="CLU_012501_0_0_3"/>
<dbReference type="EMBL" id="CP003587">
    <property type="protein sequence ID" value="AGY58187.1"/>
    <property type="molecule type" value="Genomic_DNA"/>
</dbReference>
<dbReference type="AlphaFoldDB" id="U5QGS8"/>
<dbReference type="GO" id="GO:0046872">
    <property type="term" value="F:metal ion binding"/>
    <property type="evidence" value="ECO:0007669"/>
    <property type="project" value="UniProtKB-KW"/>
</dbReference>
<feature type="domain" description="Peptidase S53" evidence="9">
    <location>
        <begin position="198"/>
        <end position="557"/>
    </location>
</feature>
<evidence type="ECO:0000256" key="7">
    <source>
        <dbReference type="ARBA" id="ARBA00023145"/>
    </source>
</evidence>
<name>U5QGS8_GLOK1</name>
<dbReference type="GO" id="GO:0006508">
    <property type="term" value="P:proteolysis"/>
    <property type="evidence" value="ECO:0007669"/>
    <property type="project" value="UniProtKB-KW"/>
</dbReference>
<dbReference type="SUPFAM" id="SSF54897">
    <property type="entry name" value="Protease propeptides/inhibitors"/>
    <property type="match status" value="1"/>
</dbReference>
<proteinExistence type="predicted"/>
<dbReference type="SUPFAM" id="SSF52743">
    <property type="entry name" value="Subtilisin-like"/>
    <property type="match status" value="1"/>
</dbReference>
<dbReference type="SMART" id="SM00944">
    <property type="entry name" value="Pro-kuma_activ"/>
    <property type="match status" value="1"/>
</dbReference>
<dbReference type="STRING" id="1183438.GKIL_1941"/>
<keyword evidence="6" id="KW-0106">Calcium</keyword>
<evidence type="ECO:0000256" key="1">
    <source>
        <dbReference type="ARBA" id="ARBA00001913"/>
    </source>
</evidence>
<evidence type="ECO:0000313" key="10">
    <source>
        <dbReference type="EMBL" id="AGY58187.1"/>
    </source>
</evidence>
<dbReference type="eggNOG" id="COG4934">
    <property type="taxonomic scope" value="Bacteria"/>
</dbReference>
<dbReference type="InterPro" id="IPR030400">
    <property type="entry name" value="Sedolisin_dom"/>
</dbReference>
<keyword evidence="11" id="KW-1185">Reference proteome</keyword>
<evidence type="ECO:0000256" key="8">
    <source>
        <dbReference type="SAM" id="SignalP"/>
    </source>
</evidence>
<keyword evidence="8" id="KW-0732">Signal</keyword>
<dbReference type="Pfam" id="PF09286">
    <property type="entry name" value="Pro-kuma_activ"/>
    <property type="match status" value="1"/>
</dbReference>
<protein>
    <submittedName>
        <fullName evidence="10">Peptidase S53 propeptide</fullName>
    </submittedName>
</protein>